<accession>T1IQJ3</accession>
<dbReference type="InterPro" id="IPR008271">
    <property type="entry name" value="Ser/Thr_kinase_AS"/>
</dbReference>
<dbReference type="GO" id="GO:0004703">
    <property type="term" value="F:G protein-coupled receptor kinase activity"/>
    <property type="evidence" value="ECO:0007669"/>
    <property type="project" value="TreeGrafter"/>
</dbReference>
<evidence type="ECO:0000256" key="4">
    <source>
        <dbReference type="ARBA" id="ARBA00022777"/>
    </source>
</evidence>
<keyword evidence="1" id="KW-0723">Serine/threonine-protein kinase</keyword>
<name>T1IQJ3_STRMM</name>
<evidence type="ECO:0000256" key="1">
    <source>
        <dbReference type="ARBA" id="ARBA00022527"/>
    </source>
</evidence>
<dbReference type="PANTHER" id="PTHR24355:SF30">
    <property type="entry name" value="SERINE_THREONINE-PROTEIN KINASE 32B ISOFORM X1"/>
    <property type="match status" value="1"/>
</dbReference>
<dbReference type="FunFam" id="1.10.510.10:FF:000169">
    <property type="entry name" value="Serine/threonine-protein kinase 32A"/>
    <property type="match status" value="1"/>
</dbReference>
<keyword evidence="4" id="KW-0418">Kinase</keyword>
<dbReference type="eggNOG" id="KOG0598">
    <property type="taxonomic scope" value="Eukaryota"/>
</dbReference>
<keyword evidence="2" id="KW-0808">Transferase</keyword>
<organism evidence="9 10">
    <name type="scientific">Strigamia maritima</name>
    <name type="common">European centipede</name>
    <name type="synonym">Geophilus maritimus</name>
    <dbReference type="NCBI Taxonomy" id="126957"/>
    <lineage>
        <taxon>Eukaryota</taxon>
        <taxon>Metazoa</taxon>
        <taxon>Ecdysozoa</taxon>
        <taxon>Arthropoda</taxon>
        <taxon>Myriapoda</taxon>
        <taxon>Chilopoda</taxon>
        <taxon>Pleurostigmophora</taxon>
        <taxon>Geophilomorpha</taxon>
        <taxon>Linotaeniidae</taxon>
        <taxon>Strigamia</taxon>
    </lineage>
</organism>
<evidence type="ECO:0000259" key="8">
    <source>
        <dbReference type="PROSITE" id="PS50011"/>
    </source>
</evidence>
<evidence type="ECO:0000256" key="7">
    <source>
        <dbReference type="SAM" id="MobiDB-lite"/>
    </source>
</evidence>
<reference evidence="9" key="2">
    <citation type="submission" date="2015-02" db="UniProtKB">
        <authorList>
            <consortium name="EnsemblMetazoa"/>
        </authorList>
    </citation>
    <scope>IDENTIFICATION</scope>
</reference>
<dbReference type="Gene3D" id="1.10.510.10">
    <property type="entry name" value="Transferase(Phosphotransferase) domain 1"/>
    <property type="match status" value="1"/>
</dbReference>
<evidence type="ECO:0000256" key="2">
    <source>
        <dbReference type="ARBA" id="ARBA00022679"/>
    </source>
</evidence>
<dbReference type="AlphaFoldDB" id="T1IQJ3"/>
<sequence length="578" mass="66816">MGNLSSKKSIVHDNTEEVDFDHFQILRAIGKGSFGKVCIVQRIDSKKMYAMKYMNKMQCIEKDAVRNVLREIEILAVLNHPFLVNMWFSFQDAEDMFMVVDLLLGGDIRYHIQQSGRFDEYRVKLYICELALALDYLQEQHVIHRDIKPDNILLDEDGHVHITDFNIATVLHDKQLATSMTGTKPYMAPEVFDCAVDECPGYSYAVDWWSLGICAYEMLRCKRPFDIHSGTSIMEVRQMFALYNVHFSASLSSGMKDLLKKLLCVKSENRITRLVDLMKIPYLQDIDPKALLEKKISPPYVPPKDHLNCDPTFELEEMIIEARPLHKKKKRLSKQNYKREQQHRGSVSGLITDPLQARLQEINDEFNVYNREKEKENKERERKEQEWQKELDEDMRKADPHADYRRDLKLALPVPTALLRLSPSMSRSRKSPSTSTDTDADTKKTTAVHKATSPMKWLESPRKDKPILKPFQSIDRSAGDSDSSSESIDRDAEMTTYKCDSTHEKHLKTKCSPSSKRTPESISSKQRRKQKISSHIGYNRNSSSISQESETDCPFYEPDLADSKITENKENQRKDSIS</sequence>
<dbReference type="CDD" id="cd05578">
    <property type="entry name" value="STKc_Yank1"/>
    <property type="match status" value="1"/>
</dbReference>
<dbReference type="PROSITE" id="PS00108">
    <property type="entry name" value="PROTEIN_KINASE_ST"/>
    <property type="match status" value="1"/>
</dbReference>
<dbReference type="Proteomes" id="UP000014500">
    <property type="component" value="Unassembled WGS sequence"/>
</dbReference>
<reference evidence="10" key="1">
    <citation type="submission" date="2011-05" db="EMBL/GenBank/DDBJ databases">
        <authorList>
            <person name="Richards S.R."/>
            <person name="Qu J."/>
            <person name="Jiang H."/>
            <person name="Jhangiani S.N."/>
            <person name="Agravi P."/>
            <person name="Goodspeed R."/>
            <person name="Gross S."/>
            <person name="Mandapat C."/>
            <person name="Jackson L."/>
            <person name="Mathew T."/>
            <person name="Pu L."/>
            <person name="Thornton R."/>
            <person name="Saada N."/>
            <person name="Wilczek-Boney K.B."/>
            <person name="Lee S."/>
            <person name="Kovar C."/>
            <person name="Wu Y."/>
            <person name="Scherer S.E."/>
            <person name="Worley K.C."/>
            <person name="Muzny D.M."/>
            <person name="Gibbs R."/>
        </authorList>
    </citation>
    <scope>NUCLEOTIDE SEQUENCE</scope>
    <source>
        <strain evidence="10">Brora</strain>
    </source>
</reference>
<evidence type="ECO:0000313" key="10">
    <source>
        <dbReference type="Proteomes" id="UP000014500"/>
    </source>
</evidence>
<dbReference type="InterPro" id="IPR000719">
    <property type="entry name" value="Prot_kinase_dom"/>
</dbReference>
<feature type="region of interest" description="Disordered" evidence="7">
    <location>
        <begin position="330"/>
        <end position="352"/>
    </location>
</feature>
<dbReference type="OMA" id="HFILLRC"/>
<dbReference type="InterPro" id="IPR017441">
    <property type="entry name" value="Protein_kinase_ATP_BS"/>
</dbReference>
<dbReference type="GO" id="GO:0007186">
    <property type="term" value="P:G protein-coupled receptor signaling pathway"/>
    <property type="evidence" value="ECO:0007669"/>
    <property type="project" value="TreeGrafter"/>
</dbReference>
<evidence type="ECO:0000256" key="3">
    <source>
        <dbReference type="ARBA" id="ARBA00022741"/>
    </source>
</evidence>
<feature type="domain" description="Protein kinase" evidence="8">
    <location>
        <begin position="23"/>
        <end position="283"/>
    </location>
</feature>
<dbReference type="InterPro" id="IPR011009">
    <property type="entry name" value="Kinase-like_dom_sf"/>
</dbReference>
<keyword evidence="5 6" id="KW-0067">ATP-binding</keyword>
<evidence type="ECO:0000256" key="5">
    <source>
        <dbReference type="ARBA" id="ARBA00022840"/>
    </source>
</evidence>
<dbReference type="SUPFAM" id="SSF56112">
    <property type="entry name" value="Protein kinase-like (PK-like)"/>
    <property type="match status" value="1"/>
</dbReference>
<dbReference type="HOGENOM" id="CLU_000288_63_5_1"/>
<dbReference type="SMART" id="SM00220">
    <property type="entry name" value="S_TKc"/>
    <property type="match status" value="1"/>
</dbReference>
<protein>
    <recommendedName>
        <fullName evidence="8">Protein kinase domain-containing protein</fullName>
    </recommendedName>
</protein>
<dbReference type="EMBL" id="AFFK01018331">
    <property type="status" value="NOT_ANNOTATED_CDS"/>
    <property type="molecule type" value="Genomic_DNA"/>
</dbReference>
<feature type="compositionally biased region" description="Low complexity" evidence="7">
    <location>
        <begin position="473"/>
        <end position="486"/>
    </location>
</feature>
<feature type="region of interest" description="Disordered" evidence="7">
    <location>
        <begin position="419"/>
        <end position="578"/>
    </location>
</feature>
<dbReference type="PROSITE" id="PS00107">
    <property type="entry name" value="PROTEIN_KINASE_ATP"/>
    <property type="match status" value="1"/>
</dbReference>
<dbReference type="Pfam" id="PF00069">
    <property type="entry name" value="Pkinase"/>
    <property type="match status" value="1"/>
</dbReference>
<dbReference type="PhylomeDB" id="T1IQJ3"/>
<dbReference type="GO" id="GO:0009966">
    <property type="term" value="P:regulation of signal transduction"/>
    <property type="evidence" value="ECO:0007669"/>
    <property type="project" value="TreeGrafter"/>
</dbReference>
<keyword evidence="3 6" id="KW-0547">Nucleotide-binding</keyword>
<evidence type="ECO:0000313" key="9">
    <source>
        <dbReference type="EnsemblMetazoa" id="SMAR003312-PA"/>
    </source>
</evidence>
<feature type="region of interest" description="Disordered" evidence="7">
    <location>
        <begin position="370"/>
        <end position="400"/>
    </location>
</feature>
<feature type="compositionally biased region" description="Polar residues" evidence="7">
    <location>
        <begin position="539"/>
        <end position="548"/>
    </location>
</feature>
<dbReference type="Gene3D" id="3.30.200.20">
    <property type="entry name" value="Phosphorylase Kinase, domain 1"/>
    <property type="match status" value="1"/>
</dbReference>
<dbReference type="FunFam" id="3.30.200.20:FF:000347">
    <property type="entry name" value="serine/threonine-protein kinase 32A isoform X2"/>
    <property type="match status" value="1"/>
</dbReference>
<proteinExistence type="predicted"/>
<dbReference type="GO" id="GO:0005524">
    <property type="term" value="F:ATP binding"/>
    <property type="evidence" value="ECO:0007669"/>
    <property type="project" value="UniProtKB-UniRule"/>
</dbReference>
<dbReference type="PROSITE" id="PS50011">
    <property type="entry name" value="PROTEIN_KINASE_DOM"/>
    <property type="match status" value="1"/>
</dbReference>
<dbReference type="STRING" id="126957.T1IQJ3"/>
<feature type="compositionally biased region" description="Low complexity" evidence="7">
    <location>
        <begin position="419"/>
        <end position="437"/>
    </location>
</feature>
<feature type="compositionally biased region" description="Basic and acidic residues" evidence="7">
    <location>
        <begin position="561"/>
        <end position="578"/>
    </location>
</feature>
<keyword evidence="10" id="KW-1185">Reference proteome</keyword>
<dbReference type="PANTHER" id="PTHR24355">
    <property type="entry name" value="G PROTEIN-COUPLED RECEPTOR KINASE/RIBOSOMAL PROTEIN S6 KINASE"/>
    <property type="match status" value="1"/>
</dbReference>
<dbReference type="EnsemblMetazoa" id="SMAR003312-RA">
    <property type="protein sequence ID" value="SMAR003312-PA"/>
    <property type="gene ID" value="SMAR003312"/>
</dbReference>
<evidence type="ECO:0000256" key="6">
    <source>
        <dbReference type="PROSITE-ProRule" id="PRU10141"/>
    </source>
</evidence>
<feature type="binding site" evidence="6">
    <location>
        <position position="52"/>
    </location>
    <ligand>
        <name>ATP</name>
        <dbReference type="ChEBI" id="CHEBI:30616"/>
    </ligand>
</feature>
<dbReference type="GO" id="GO:0001664">
    <property type="term" value="F:G protein-coupled receptor binding"/>
    <property type="evidence" value="ECO:0007669"/>
    <property type="project" value="TreeGrafter"/>
</dbReference>